<evidence type="ECO:0000256" key="2">
    <source>
        <dbReference type="ARBA" id="ARBA00022679"/>
    </source>
</evidence>
<evidence type="ECO:0000259" key="5">
    <source>
        <dbReference type="Pfam" id="PF04376"/>
    </source>
</evidence>
<sequence length="241" mass="27846">MSHPFDPNQLQFFLTIPSPCPYLPGRMERKIFTQLDPLDGPHLNNYLTHAGFRRSQNVIYRPACESCRECRSLRVRADEFTPGRSFRRTIRRNDDLSIEIAPAIATSEQYALLSRYLGHRHPGGGMTDMDFSRYEMMVEECASETEIVEYRNQTGMLIACMLIDRLTDGLSLVYSFFEPDDVDRSLGNYMILDQIARCHSEGLPYLYLGYWVPGSPKMHYKSRFQPSEVLGHRGWMPLESA</sequence>
<dbReference type="InterPro" id="IPR007472">
    <property type="entry name" value="N-end_Aminoacyl_Trfase_C"/>
</dbReference>
<keyword evidence="3 4" id="KW-0012">Acyltransferase</keyword>
<evidence type="ECO:0000313" key="8">
    <source>
        <dbReference type="Proteomes" id="UP001161391"/>
    </source>
</evidence>
<feature type="domain" description="N-end aminoacyl transferase N-terminal" evidence="5">
    <location>
        <begin position="18"/>
        <end position="88"/>
    </location>
</feature>
<evidence type="ECO:0000256" key="1">
    <source>
        <dbReference type="ARBA" id="ARBA00022490"/>
    </source>
</evidence>
<comment type="similarity">
    <text evidence="4">Belongs to the R-transferase family. Bpt subfamily.</text>
</comment>
<dbReference type="Proteomes" id="UP001161391">
    <property type="component" value="Unassembled WGS sequence"/>
</dbReference>
<comment type="catalytic activity">
    <reaction evidence="4">
        <text>N-terminal L-glutamyl-[protein] + L-leucyl-tRNA(Leu) = N-terminal L-leucyl-L-glutamyl-[protein] + tRNA(Leu) + H(+)</text>
        <dbReference type="Rhea" id="RHEA:50412"/>
        <dbReference type="Rhea" id="RHEA-COMP:9613"/>
        <dbReference type="Rhea" id="RHEA-COMP:9622"/>
        <dbReference type="Rhea" id="RHEA-COMP:12664"/>
        <dbReference type="Rhea" id="RHEA-COMP:12668"/>
        <dbReference type="ChEBI" id="CHEBI:15378"/>
        <dbReference type="ChEBI" id="CHEBI:64721"/>
        <dbReference type="ChEBI" id="CHEBI:78442"/>
        <dbReference type="ChEBI" id="CHEBI:78494"/>
        <dbReference type="ChEBI" id="CHEBI:133041"/>
        <dbReference type="EC" id="2.3.2.29"/>
    </reaction>
</comment>
<keyword evidence="8" id="KW-1185">Reference proteome</keyword>
<comment type="subcellular location">
    <subcellularLocation>
        <location evidence="4">Cytoplasm</location>
    </subcellularLocation>
</comment>
<dbReference type="PANTHER" id="PTHR21367:SF1">
    <property type="entry name" value="ARGINYL-TRNA--PROTEIN TRANSFERASE 1"/>
    <property type="match status" value="1"/>
</dbReference>
<dbReference type="HAMAP" id="MF_00689">
    <property type="entry name" value="Bpt"/>
    <property type="match status" value="1"/>
</dbReference>
<evidence type="ECO:0000259" key="6">
    <source>
        <dbReference type="Pfam" id="PF04377"/>
    </source>
</evidence>
<protein>
    <recommendedName>
        <fullName evidence="4">Aspartate/glutamate leucyltransferase</fullName>
        <ecNumber evidence="4">2.3.2.29</ecNumber>
    </recommendedName>
</protein>
<keyword evidence="2 4" id="KW-0808">Transferase</keyword>
<dbReference type="NCBIfam" id="NF002341">
    <property type="entry name" value="PRK01305.1-1"/>
    <property type="match status" value="1"/>
</dbReference>
<comment type="catalytic activity">
    <reaction evidence="4">
        <text>N-terminal L-aspartyl-[protein] + L-leucyl-tRNA(Leu) = N-terminal L-leucyl-L-aspartyl-[protein] + tRNA(Leu) + H(+)</text>
        <dbReference type="Rhea" id="RHEA:50420"/>
        <dbReference type="Rhea" id="RHEA-COMP:9613"/>
        <dbReference type="Rhea" id="RHEA-COMP:9622"/>
        <dbReference type="Rhea" id="RHEA-COMP:12669"/>
        <dbReference type="Rhea" id="RHEA-COMP:12674"/>
        <dbReference type="ChEBI" id="CHEBI:15378"/>
        <dbReference type="ChEBI" id="CHEBI:64720"/>
        <dbReference type="ChEBI" id="CHEBI:78442"/>
        <dbReference type="ChEBI" id="CHEBI:78494"/>
        <dbReference type="ChEBI" id="CHEBI:133042"/>
        <dbReference type="EC" id="2.3.2.29"/>
    </reaction>
</comment>
<keyword evidence="1 4" id="KW-0963">Cytoplasm</keyword>
<dbReference type="SUPFAM" id="SSF55729">
    <property type="entry name" value="Acyl-CoA N-acyltransferases (Nat)"/>
    <property type="match status" value="1"/>
</dbReference>
<proteinExistence type="inferred from homology"/>
<organism evidence="7 8">
    <name type="scientific">Algimonas ampicilliniresistens</name>
    <dbReference type="NCBI Taxonomy" id="1298735"/>
    <lineage>
        <taxon>Bacteria</taxon>
        <taxon>Pseudomonadati</taxon>
        <taxon>Pseudomonadota</taxon>
        <taxon>Alphaproteobacteria</taxon>
        <taxon>Maricaulales</taxon>
        <taxon>Robiginitomaculaceae</taxon>
        <taxon>Algimonas</taxon>
    </lineage>
</organism>
<dbReference type="GO" id="GO:0016740">
    <property type="term" value="F:transferase activity"/>
    <property type="evidence" value="ECO:0007669"/>
    <property type="project" value="UniProtKB-KW"/>
</dbReference>
<accession>A0ABQ5V9D6</accession>
<dbReference type="Pfam" id="PF04376">
    <property type="entry name" value="ATE_N"/>
    <property type="match status" value="1"/>
</dbReference>
<feature type="domain" description="N-end rule aminoacyl transferase C-terminal" evidence="6">
    <location>
        <begin position="108"/>
        <end position="230"/>
    </location>
</feature>
<dbReference type="Pfam" id="PF04377">
    <property type="entry name" value="ATE_C"/>
    <property type="match status" value="1"/>
</dbReference>
<reference evidence="7" key="1">
    <citation type="journal article" date="2014" name="Int. J. Syst. Evol. Microbiol.">
        <title>Complete genome of a new Firmicutes species belonging to the dominant human colonic microbiota ('Ruminococcus bicirculans') reveals two chromosomes and a selective capacity to utilize plant glucans.</title>
        <authorList>
            <consortium name="NISC Comparative Sequencing Program"/>
            <person name="Wegmann U."/>
            <person name="Louis P."/>
            <person name="Goesmann A."/>
            <person name="Henrissat B."/>
            <person name="Duncan S.H."/>
            <person name="Flint H.J."/>
        </authorList>
    </citation>
    <scope>NUCLEOTIDE SEQUENCE</scope>
    <source>
        <strain evidence="7">NBRC 108219</strain>
    </source>
</reference>
<reference evidence="7" key="2">
    <citation type="submission" date="2023-01" db="EMBL/GenBank/DDBJ databases">
        <title>Draft genome sequence of Algimonas ampicilliniresistens strain NBRC 108219.</title>
        <authorList>
            <person name="Sun Q."/>
            <person name="Mori K."/>
        </authorList>
    </citation>
    <scope>NUCLEOTIDE SEQUENCE</scope>
    <source>
        <strain evidence="7">NBRC 108219</strain>
    </source>
</reference>
<evidence type="ECO:0000256" key="4">
    <source>
        <dbReference type="HAMAP-Rule" id="MF_00689"/>
    </source>
</evidence>
<dbReference type="EC" id="2.3.2.29" evidence="4"/>
<dbReference type="InterPro" id="IPR017138">
    <property type="entry name" value="Asp_Glu_LeuTrfase"/>
</dbReference>
<dbReference type="InterPro" id="IPR030700">
    <property type="entry name" value="N-end_Aminoacyl_Trfase"/>
</dbReference>
<dbReference type="NCBIfam" id="NF002342">
    <property type="entry name" value="PRK01305.1-3"/>
    <property type="match status" value="1"/>
</dbReference>
<dbReference type="InterPro" id="IPR016181">
    <property type="entry name" value="Acyl_CoA_acyltransferase"/>
</dbReference>
<dbReference type="PANTHER" id="PTHR21367">
    <property type="entry name" value="ARGININE-TRNA-PROTEIN TRANSFERASE 1"/>
    <property type="match status" value="1"/>
</dbReference>
<gene>
    <name evidence="7" type="primary">ate</name>
    <name evidence="4" type="synonym">bpt</name>
    <name evidence="7" type="ORF">GCM10007853_11440</name>
</gene>
<comment type="function">
    <text evidence="4">Functions in the N-end rule pathway of protein degradation where it conjugates Leu from its aminoacyl-tRNA to the N-termini of proteins containing an N-terminal aspartate or glutamate.</text>
</comment>
<name>A0ABQ5V9D6_9PROT</name>
<dbReference type="NCBIfam" id="NF002346">
    <property type="entry name" value="PRK01305.2-3"/>
    <property type="match status" value="1"/>
</dbReference>
<comment type="caution">
    <text evidence="7">The sequence shown here is derived from an EMBL/GenBank/DDBJ whole genome shotgun (WGS) entry which is preliminary data.</text>
</comment>
<dbReference type="InterPro" id="IPR007471">
    <property type="entry name" value="N-end_Aminoacyl_Trfase_N"/>
</dbReference>
<dbReference type="RefSeq" id="WP_284388516.1">
    <property type="nucleotide sequence ID" value="NZ_BSNK01000001.1"/>
</dbReference>
<dbReference type="EMBL" id="BSNK01000001">
    <property type="protein sequence ID" value="GLQ23270.1"/>
    <property type="molecule type" value="Genomic_DNA"/>
</dbReference>
<dbReference type="NCBIfam" id="NF002343">
    <property type="entry name" value="PRK01305.1-4"/>
    <property type="match status" value="1"/>
</dbReference>
<evidence type="ECO:0000313" key="7">
    <source>
        <dbReference type="EMBL" id="GLQ23270.1"/>
    </source>
</evidence>
<dbReference type="PIRSF" id="PIRSF037208">
    <property type="entry name" value="ATE_pro_prd"/>
    <property type="match status" value="1"/>
</dbReference>
<evidence type="ECO:0000256" key="3">
    <source>
        <dbReference type="ARBA" id="ARBA00023315"/>
    </source>
</evidence>